<feature type="transmembrane region" description="Helical" evidence="19">
    <location>
        <begin position="155"/>
        <end position="173"/>
    </location>
</feature>
<dbReference type="Proteomes" id="UP001140172">
    <property type="component" value="Unassembled WGS sequence"/>
</dbReference>
<name>A0A9W8LHA1_9FUNG</name>
<dbReference type="AlphaFoldDB" id="A0A9W8LHA1"/>
<evidence type="ECO:0000256" key="11">
    <source>
        <dbReference type="ARBA" id="ARBA00023098"/>
    </source>
</evidence>
<comment type="pathway">
    <text evidence="15">Steroid metabolism; ergosterol biosynthesis.</text>
</comment>
<feature type="transmembrane region" description="Helical" evidence="19">
    <location>
        <begin position="114"/>
        <end position="135"/>
    </location>
</feature>
<evidence type="ECO:0000313" key="21">
    <source>
        <dbReference type="Proteomes" id="UP001140172"/>
    </source>
</evidence>
<keyword evidence="7" id="KW-0752">Steroid biosynthesis</keyword>
<keyword evidence="13" id="KW-1207">Sterol metabolism</keyword>
<feature type="region of interest" description="Disordered" evidence="18">
    <location>
        <begin position="1"/>
        <end position="33"/>
    </location>
</feature>
<dbReference type="PANTHER" id="PTHR21257">
    <property type="entry name" value="DELTA(14)-STEROL REDUCTASE"/>
    <property type="match status" value="1"/>
</dbReference>
<keyword evidence="6" id="KW-0521">NADP</keyword>
<dbReference type="EMBL" id="JANBUM010000249">
    <property type="protein sequence ID" value="KAJ2780451.1"/>
    <property type="molecule type" value="Genomic_DNA"/>
</dbReference>
<evidence type="ECO:0000256" key="4">
    <source>
        <dbReference type="ARBA" id="ARBA00022692"/>
    </source>
</evidence>
<protein>
    <recommendedName>
        <fullName evidence="16">Delta(24(24(1)))-sterol reductase</fullName>
        <ecNumber evidence="16">1.3.1.71</ecNumber>
    </recommendedName>
</protein>
<evidence type="ECO:0000256" key="5">
    <source>
        <dbReference type="ARBA" id="ARBA00022824"/>
    </source>
</evidence>
<dbReference type="EC" id="1.3.1.71" evidence="16"/>
<evidence type="ECO:0000256" key="18">
    <source>
        <dbReference type="SAM" id="MobiDB-lite"/>
    </source>
</evidence>
<evidence type="ECO:0000256" key="15">
    <source>
        <dbReference type="ARBA" id="ARBA00029435"/>
    </source>
</evidence>
<feature type="transmembrane region" description="Helical" evidence="19">
    <location>
        <begin position="334"/>
        <end position="353"/>
    </location>
</feature>
<feature type="transmembrane region" description="Helical" evidence="19">
    <location>
        <begin position="185"/>
        <end position="206"/>
    </location>
</feature>
<keyword evidence="14" id="KW-0753">Steroid metabolism</keyword>
<evidence type="ECO:0000256" key="1">
    <source>
        <dbReference type="ARBA" id="ARBA00004477"/>
    </source>
</evidence>
<evidence type="ECO:0000256" key="13">
    <source>
        <dbReference type="ARBA" id="ARBA00023166"/>
    </source>
</evidence>
<evidence type="ECO:0000313" key="20">
    <source>
        <dbReference type="EMBL" id="KAJ2780451.1"/>
    </source>
</evidence>
<comment type="catalytic activity">
    <reaction evidence="17">
        <text>ergosterol + NADP(+) = ergosta-5,7,22,24(28)-tetraen-3beta-ol + NADPH + H(+)</text>
        <dbReference type="Rhea" id="RHEA:18501"/>
        <dbReference type="ChEBI" id="CHEBI:15378"/>
        <dbReference type="ChEBI" id="CHEBI:16933"/>
        <dbReference type="ChEBI" id="CHEBI:18249"/>
        <dbReference type="ChEBI" id="CHEBI:57783"/>
        <dbReference type="ChEBI" id="CHEBI:58349"/>
        <dbReference type="EC" id="1.3.1.71"/>
    </reaction>
    <physiologicalReaction direction="right-to-left" evidence="17">
        <dbReference type="Rhea" id="RHEA:18503"/>
    </physiologicalReaction>
</comment>
<feature type="transmembrane region" description="Helical" evidence="19">
    <location>
        <begin position="54"/>
        <end position="75"/>
    </location>
</feature>
<keyword evidence="4 19" id="KW-0812">Transmembrane</keyword>
<evidence type="ECO:0000256" key="17">
    <source>
        <dbReference type="ARBA" id="ARBA00048918"/>
    </source>
</evidence>
<evidence type="ECO:0000256" key="9">
    <source>
        <dbReference type="ARBA" id="ARBA00023002"/>
    </source>
</evidence>
<evidence type="ECO:0000256" key="19">
    <source>
        <dbReference type="SAM" id="Phobius"/>
    </source>
</evidence>
<dbReference type="GO" id="GO:0006696">
    <property type="term" value="P:ergosterol biosynthetic process"/>
    <property type="evidence" value="ECO:0007669"/>
    <property type="project" value="TreeGrafter"/>
</dbReference>
<dbReference type="PROSITE" id="PS01018">
    <property type="entry name" value="STEROL_REDUCT_2"/>
    <property type="match status" value="1"/>
</dbReference>
<dbReference type="Gene3D" id="1.20.120.1630">
    <property type="match status" value="1"/>
</dbReference>
<dbReference type="InterPro" id="IPR001171">
    <property type="entry name" value="ERG24_DHCR-like"/>
</dbReference>
<evidence type="ECO:0000256" key="10">
    <source>
        <dbReference type="ARBA" id="ARBA00023011"/>
    </source>
</evidence>
<dbReference type="FunFam" id="1.20.120.1630:FF:000003">
    <property type="entry name" value="C-24(28) sterol reductase"/>
    <property type="match status" value="1"/>
</dbReference>
<dbReference type="OrthoDB" id="5326588at2759"/>
<evidence type="ECO:0000256" key="3">
    <source>
        <dbReference type="ARBA" id="ARBA00022516"/>
    </source>
</evidence>
<feature type="transmembrane region" description="Helical" evidence="19">
    <location>
        <begin position="305"/>
        <end position="327"/>
    </location>
</feature>
<comment type="caution">
    <text evidence="20">The sequence shown here is derived from an EMBL/GenBank/DDBJ whole genome shotgun (WGS) entry which is preliminary data.</text>
</comment>
<evidence type="ECO:0000256" key="2">
    <source>
        <dbReference type="ARBA" id="ARBA00005402"/>
    </source>
</evidence>
<evidence type="ECO:0000256" key="8">
    <source>
        <dbReference type="ARBA" id="ARBA00022989"/>
    </source>
</evidence>
<accession>A0A9W8LHA1</accession>
<evidence type="ECO:0000256" key="7">
    <source>
        <dbReference type="ARBA" id="ARBA00022955"/>
    </source>
</evidence>
<evidence type="ECO:0000256" key="12">
    <source>
        <dbReference type="ARBA" id="ARBA00023136"/>
    </source>
</evidence>
<keyword evidence="8 19" id="KW-1133">Transmembrane helix</keyword>
<feature type="transmembrane region" description="Helical" evidence="19">
    <location>
        <begin position="420"/>
        <end position="445"/>
    </location>
</feature>
<keyword evidence="9 20" id="KW-0560">Oxidoreductase</keyword>
<keyword evidence="10" id="KW-0756">Sterol biosynthesis</keyword>
<keyword evidence="5" id="KW-0256">Endoplasmic reticulum</keyword>
<dbReference type="InterPro" id="IPR018083">
    <property type="entry name" value="Sterol_reductase_CS"/>
</dbReference>
<dbReference type="PANTHER" id="PTHR21257:SF31">
    <property type="entry name" value="DELTA(24(24(1)))-STEROL REDUCTASE ERG4"/>
    <property type="match status" value="1"/>
</dbReference>
<evidence type="ECO:0000256" key="6">
    <source>
        <dbReference type="ARBA" id="ARBA00022857"/>
    </source>
</evidence>
<dbReference type="PROSITE" id="PS01017">
    <property type="entry name" value="STEROL_REDUCT_1"/>
    <property type="match status" value="1"/>
</dbReference>
<dbReference type="GO" id="GO:0000246">
    <property type="term" value="F:Delta24(24-1) sterol reductase activity"/>
    <property type="evidence" value="ECO:0007669"/>
    <property type="project" value="UniProtKB-EC"/>
</dbReference>
<proteinExistence type="inferred from homology"/>
<comment type="similarity">
    <text evidence="2">Belongs to the ERG4/ERG24 family.</text>
</comment>
<evidence type="ECO:0000256" key="14">
    <source>
        <dbReference type="ARBA" id="ARBA00023221"/>
    </source>
</evidence>
<keyword evidence="3" id="KW-0444">Lipid biosynthesis</keyword>
<keyword evidence="12 19" id="KW-0472">Membrane</keyword>
<keyword evidence="11" id="KW-0443">Lipid metabolism</keyword>
<dbReference type="GO" id="GO:0005789">
    <property type="term" value="C:endoplasmic reticulum membrane"/>
    <property type="evidence" value="ECO:0007669"/>
    <property type="project" value="UniProtKB-SubCell"/>
</dbReference>
<feature type="compositionally biased region" description="Polar residues" evidence="18">
    <location>
        <begin position="1"/>
        <end position="10"/>
    </location>
</feature>
<comment type="subcellular location">
    <subcellularLocation>
        <location evidence="1">Endoplasmic reticulum membrane</location>
        <topology evidence="1">Multi-pass membrane protein</topology>
    </subcellularLocation>
</comment>
<reference evidence="20" key="1">
    <citation type="submission" date="2022-07" db="EMBL/GenBank/DDBJ databases">
        <title>Phylogenomic reconstructions and comparative analyses of Kickxellomycotina fungi.</title>
        <authorList>
            <person name="Reynolds N.K."/>
            <person name="Stajich J.E."/>
            <person name="Barry K."/>
            <person name="Grigoriev I.V."/>
            <person name="Crous P."/>
            <person name="Smith M.E."/>
        </authorList>
    </citation>
    <scope>NUCLEOTIDE SEQUENCE</scope>
    <source>
        <strain evidence="20">BCRC 34489</strain>
    </source>
</reference>
<organism evidence="20 21">
    <name type="scientific">Coemansia interrupta</name>
    <dbReference type="NCBI Taxonomy" id="1126814"/>
    <lineage>
        <taxon>Eukaryota</taxon>
        <taxon>Fungi</taxon>
        <taxon>Fungi incertae sedis</taxon>
        <taxon>Zoopagomycota</taxon>
        <taxon>Kickxellomycotina</taxon>
        <taxon>Kickxellomycetes</taxon>
        <taxon>Kickxellales</taxon>
        <taxon>Kickxellaceae</taxon>
        <taxon>Coemansia</taxon>
    </lineage>
</organism>
<sequence length="480" mass="55464">MASDDNTARNQPLVDSDRQRGDAAAVTTNPRPRDDVAFEDVTDSNFVYEFGGPIGAASMIVGFPLLMAYQFLCVYDNKGHFLLPDSLSDFFPWAGRMFERYWDIAGPTWTGAKIYLGFTFFMVGLAYVCPGPVMYGYKLPSLNGQRLAYNCNALWSWWIAVITSLVLHFTGLFRLTEIIDNLGPIMTVAMIWSFFLAGALYAITAIKGKKHRASGNVVYDFFMGVCLNPRIGSLDMKLFTELRIPWPILFFISLSCAFKQYEQIGYVTPESAFMVLAHWLYSNACNKGEECVITSWDIFYELESWYLLFWNLAGVPFSYCYTSIYLLKNGPMEFSVFWVAMCYILLLVGYFFWDTGNSQRNRFRMHWNNTLIKRNAFPQLPKSFIDNAKFIQTRHGNKLLIDGWYAYARKPHYTADLVMALTWGLIAGFGSFFPYFYLTFFLIVLVHRVGRDDARCARKYGADWDEYMRVVPWKFIPYIY</sequence>
<keyword evidence="21" id="KW-1185">Reference proteome</keyword>
<dbReference type="Pfam" id="PF01222">
    <property type="entry name" value="ERG4_ERG24"/>
    <property type="match status" value="1"/>
</dbReference>
<gene>
    <name evidence="20" type="primary">ERG4</name>
    <name evidence="20" type="ORF">GGI15_003537</name>
</gene>
<evidence type="ECO:0000256" key="16">
    <source>
        <dbReference type="ARBA" id="ARBA00038892"/>
    </source>
</evidence>